<proteinExistence type="predicted"/>
<protein>
    <submittedName>
        <fullName evidence="1">Hemagglutinin</fullName>
    </submittedName>
</protein>
<accession>A0A379GDG9</accession>
<evidence type="ECO:0000313" key="2">
    <source>
        <dbReference type="Proteomes" id="UP000254191"/>
    </source>
</evidence>
<evidence type="ECO:0000313" key="1">
    <source>
        <dbReference type="EMBL" id="SUC39030.1"/>
    </source>
</evidence>
<dbReference type="EMBL" id="UGTS01000005">
    <property type="protein sequence ID" value="SUC39030.1"/>
    <property type="molecule type" value="Genomic_DNA"/>
</dbReference>
<sequence>MVMLKLLGGGIELIHSGALDNNKGNFLSEGDIYFAFDKGVTK</sequence>
<name>A0A379GDG9_PROMI</name>
<gene>
    <name evidence="1" type="ORF">NCTC11938_03321</name>
</gene>
<dbReference type="AlphaFoldDB" id="A0A379GDG9"/>
<organism evidence="1 2">
    <name type="scientific">Proteus mirabilis</name>
    <dbReference type="NCBI Taxonomy" id="584"/>
    <lineage>
        <taxon>Bacteria</taxon>
        <taxon>Pseudomonadati</taxon>
        <taxon>Pseudomonadota</taxon>
        <taxon>Gammaproteobacteria</taxon>
        <taxon>Enterobacterales</taxon>
        <taxon>Morganellaceae</taxon>
        <taxon>Proteus</taxon>
    </lineage>
</organism>
<dbReference type="Proteomes" id="UP000254191">
    <property type="component" value="Unassembled WGS sequence"/>
</dbReference>
<reference evidence="1 2" key="1">
    <citation type="submission" date="2018-06" db="EMBL/GenBank/DDBJ databases">
        <authorList>
            <consortium name="Pathogen Informatics"/>
            <person name="Doyle S."/>
        </authorList>
    </citation>
    <scope>NUCLEOTIDE SEQUENCE [LARGE SCALE GENOMIC DNA]</scope>
    <source>
        <strain evidence="1 2">NCTC11938</strain>
    </source>
</reference>